<dbReference type="InterPro" id="IPR011944">
    <property type="entry name" value="Steroid_delta5-4_isomerase"/>
</dbReference>
<dbReference type="SUPFAM" id="SSF54427">
    <property type="entry name" value="NTF2-like"/>
    <property type="match status" value="1"/>
</dbReference>
<organism evidence="2 3">
    <name type="scientific">Streptomyces longisporoflavus</name>
    <dbReference type="NCBI Taxonomy" id="28044"/>
    <lineage>
        <taxon>Bacteria</taxon>
        <taxon>Bacillati</taxon>
        <taxon>Actinomycetota</taxon>
        <taxon>Actinomycetes</taxon>
        <taxon>Kitasatosporales</taxon>
        <taxon>Streptomycetaceae</taxon>
        <taxon>Streptomyces</taxon>
    </lineage>
</organism>
<reference evidence="2 3" key="1">
    <citation type="submission" date="2024-10" db="EMBL/GenBank/DDBJ databases">
        <title>The Natural Products Discovery Center: Release of the First 8490 Sequenced Strains for Exploring Actinobacteria Biosynthetic Diversity.</title>
        <authorList>
            <person name="Kalkreuter E."/>
            <person name="Kautsar S.A."/>
            <person name="Yang D."/>
            <person name="Bader C.D."/>
            <person name="Teijaro C.N."/>
            <person name="Fluegel L."/>
            <person name="Davis C.M."/>
            <person name="Simpson J.R."/>
            <person name="Lauterbach L."/>
            <person name="Steele A.D."/>
            <person name="Gui C."/>
            <person name="Meng S."/>
            <person name="Li G."/>
            <person name="Viehrig K."/>
            <person name="Ye F."/>
            <person name="Su P."/>
            <person name="Kiefer A.F."/>
            <person name="Nichols A."/>
            <person name="Cepeda A.J."/>
            <person name="Yan W."/>
            <person name="Fan B."/>
            <person name="Jiang Y."/>
            <person name="Adhikari A."/>
            <person name="Zheng C.-J."/>
            <person name="Schuster L."/>
            <person name="Cowan T.M."/>
            <person name="Smanski M.J."/>
            <person name="Chevrette M.G."/>
            <person name="De Carvalho L.P.S."/>
            <person name="Shen B."/>
        </authorList>
    </citation>
    <scope>NUCLEOTIDE SEQUENCE [LARGE SCALE GENOMIC DNA]</scope>
    <source>
        <strain evidence="2 3">NPDC017990</strain>
    </source>
</reference>
<evidence type="ECO:0000259" key="1">
    <source>
        <dbReference type="Pfam" id="PF14534"/>
    </source>
</evidence>
<protein>
    <submittedName>
        <fullName evidence="2">SgcJ/EcaC family oxidoreductase</fullName>
    </submittedName>
</protein>
<comment type="caution">
    <text evidence="2">The sequence shown here is derived from an EMBL/GenBank/DDBJ whole genome shotgun (WGS) entry which is preliminary data.</text>
</comment>
<dbReference type="Proteomes" id="UP001610818">
    <property type="component" value="Unassembled WGS sequence"/>
</dbReference>
<dbReference type="EMBL" id="JBIRGQ010000003">
    <property type="protein sequence ID" value="MFH8547299.1"/>
    <property type="molecule type" value="Genomic_DNA"/>
</dbReference>
<dbReference type="InterPro" id="IPR032710">
    <property type="entry name" value="NTF2-like_dom_sf"/>
</dbReference>
<sequence>MLVAVNTTVIDEQTQEAEIAAIKQVIATLEHSQQHELPDEFVGLFRADAIWTTGQGKRLTGREEISAFTHRVLPGAMKDSTVTYEVEQVLFIRSDVAAVKARAQYLTLDGQSIGNAGTPLYVMAKEDGQWRLVACQNTEVLAP</sequence>
<gene>
    <name evidence="2" type="ORF">ACH4F9_20055</name>
</gene>
<dbReference type="InterPro" id="IPR027843">
    <property type="entry name" value="DUF4440"/>
</dbReference>
<keyword evidence="3" id="KW-1185">Reference proteome</keyword>
<dbReference type="RefSeq" id="WP_397713303.1">
    <property type="nucleotide sequence ID" value="NZ_JBIRGN010000003.1"/>
</dbReference>
<dbReference type="Pfam" id="PF14534">
    <property type="entry name" value="DUF4440"/>
    <property type="match status" value="1"/>
</dbReference>
<dbReference type="NCBIfam" id="TIGR02246">
    <property type="entry name" value="SgcJ/EcaC family oxidoreductase"/>
    <property type="match status" value="1"/>
</dbReference>
<feature type="domain" description="DUF4440" evidence="1">
    <location>
        <begin position="22"/>
        <end position="132"/>
    </location>
</feature>
<evidence type="ECO:0000313" key="2">
    <source>
        <dbReference type="EMBL" id="MFH8547299.1"/>
    </source>
</evidence>
<name>A0ABW7QSZ3_9ACTN</name>
<accession>A0ABW7QSZ3</accession>
<evidence type="ECO:0000313" key="3">
    <source>
        <dbReference type="Proteomes" id="UP001610818"/>
    </source>
</evidence>
<dbReference type="Gene3D" id="3.10.450.50">
    <property type="match status" value="1"/>
</dbReference>
<proteinExistence type="predicted"/>